<protein>
    <submittedName>
        <fullName evidence="3">Uncharacterized protein</fullName>
    </submittedName>
</protein>
<evidence type="ECO:0000256" key="1">
    <source>
        <dbReference type="SAM" id="MobiDB-lite"/>
    </source>
</evidence>
<sequence>MNALKSSLLGLTAAAVLGVSAMAVAETKPAPQQRPQLTEQQKAQIADRRFDRRYGDLNLSKAQQSKIKAIEEQYRPQAPAPVSDAERQTWAANAEKLRQARLSVIQGKTFNEAAAQQLFTQEQAVRAEMQQKHQQQRAQGELNQLRKEHAIFQVLNKKQQQQYLEQAKQPRPMMRNNGPKGKPHHRGPGPRRMDAPQAAPAK</sequence>
<dbReference type="Proteomes" id="UP000832011">
    <property type="component" value="Chromosome"/>
</dbReference>
<evidence type="ECO:0000256" key="2">
    <source>
        <dbReference type="SAM" id="SignalP"/>
    </source>
</evidence>
<feature type="region of interest" description="Disordered" evidence="1">
    <location>
        <begin position="156"/>
        <end position="202"/>
    </location>
</feature>
<feature type="compositionally biased region" description="Low complexity" evidence="1">
    <location>
        <begin position="157"/>
        <end position="169"/>
    </location>
</feature>
<dbReference type="RefSeq" id="WP_058305345.1">
    <property type="nucleotide sequence ID" value="NZ_CABKVG010000006.1"/>
</dbReference>
<gene>
    <name evidence="3" type="ORF">LVJ82_07910</name>
</gene>
<evidence type="ECO:0000313" key="3">
    <source>
        <dbReference type="EMBL" id="UOO90875.1"/>
    </source>
</evidence>
<feature type="chain" id="PRO_5047114994" evidence="2">
    <location>
        <begin position="26"/>
        <end position="202"/>
    </location>
</feature>
<dbReference type="EMBL" id="CP091511">
    <property type="protein sequence ID" value="UOO90875.1"/>
    <property type="molecule type" value="Genomic_DNA"/>
</dbReference>
<reference evidence="3 4" key="1">
    <citation type="journal article" date="2022" name="Res Sq">
        <title>Evolution of multicellular longitudinally dividing oral cavity symbionts (Neisseriaceae).</title>
        <authorList>
            <person name="Nyongesa S."/>
            <person name="Weber P."/>
            <person name="Bernet E."/>
            <person name="Pullido F."/>
            <person name="Nieckarz M."/>
            <person name="Delaby M."/>
            <person name="Nieves C."/>
            <person name="Viehboeck T."/>
            <person name="Krause N."/>
            <person name="Rivera-Millot A."/>
            <person name="Nakamura A."/>
            <person name="Vischer N."/>
            <person name="VanNieuwenhze M."/>
            <person name="Brun Y."/>
            <person name="Cava F."/>
            <person name="Bulgheresi S."/>
            <person name="Veyrier F."/>
        </authorList>
    </citation>
    <scope>NUCLEOTIDE SEQUENCE [LARGE SCALE GENOMIC DNA]</scope>
    <source>
        <strain evidence="3 4">SN4</strain>
    </source>
</reference>
<keyword evidence="2" id="KW-0732">Signal</keyword>
<evidence type="ECO:0000313" key="4">
    <source>
        <dbReference type="Proteomes" id="UP000832011"/>
    </source>
</evidence>
<proteinExistence type="predicted"/>
<feature type="signal peptide" evidence="2">
    <location>
        <begin position="1"/>
        <end position="25"/>
    </location>
</feature>
<keyword evidence="4" id="KW-1185">Reference proteome</keyword>
<accession>A0ABY4E675</accession>
<dbReference type="Gene3D" id="1.20.120.1490">
    <property type="match status" value="1"/>
</dbReference>
<organism evidence="3 4">
    <name type="scientific">Vitreoscilla massiliensis</name>
    <dbReference type="NCBI Taxonomy" id="1689272"/>
    <lineage>
        <taxon>Bacteria</taxon>
        <taxon>Pseudomonadati</taxon>
        <taxon>Pseudomonadota</taxon>
        <taxon>Betaproteobacteria</taxon>
        <taxon>Neisseriales</taxon>
        <taxon>Neisseriaceae</taxon>
        <taxon>Vitreoscilla</taxon>
    </lineage>
</organism>
<name>A0ABY4E675_9NEIS</name>